<dbReference type="EMBL" id="JBBKAI010000004">
    <property type="protein sequence ID" value="MEJ8662303.1"/>
    <property type="molecule type" value="Genomic_DNA"/>
</dbReference>
<accession>A0ACC6QV70</accession>
<proteinExistence type="predicted"/>
<organism evidence="1 2">
    <name type="scientific">Streptomyces pratisoli</name>
    <dbReference type="NCBI Taxonomy" id="3139917"/>
    <lineage>
        <taxon>Bacteria</taxon>
        <taxon>Bacillati</taxon>
        <taxon>Actinomycetota</taxon>
        <taxon>Actinomycetes</taxon>
        <taxon>Kitasatosporales</taxon>
        <taxon>Streptomycetaceae</taxon>
        <taxon>Streptomyces</taxon>
    </lineage>
</organism>
<keyword evidence="2" id="KW-1185">Reference proteome</keyword>
<dbReference type="Proteomes" id="UP001375539">
    <property type="component" value="Unassembled WGS sequence"/>
</dbReference>
<reference evidence="1" key="1">
    <citation type="submission" date="2024-03" db="EMBL/GenBank/DDBJ databases">
        <title>Novel Streptomyces species of biotechnological and ecological value are a feature of Machair soil.</title>
        <authorList>
            <person name="Prole J.R."/>
            <person name="Goodfellow M."/>
            <person name="Allenby N."/>
            <person name="Ward A.C."/>
        </authorList>
    </citation>
    <scope>NUCLEOTIDE SEQUENCE</scope>
    <source>
        <strain evidence="1">MS1.AVA.4</strain>
    </source>
</reference>
<evidence type="ECO:0000313" key="2">
    <source>
        <dbReference type="Proteomes" id="UP001375539"/>
    </source>
</evidence>
<gene>
    <name evidence="1" type="ORF">WKI58_38595</name>
</gene>
<protein>
    <submittedName>
        <fullName evidence="1">XRE family transcriptional regulator</fullName>
    </submittedName>
</protein>
<comment type="caution">
    <text evidence="1">The sequence shown here is derived from an EMBL/GenBank/DDBJ whole genome shotgun (WGS) entry which is preliminary data.</text>
</comment>
<evidence type="ECO:0000313" key="1">
    <source>
        <dbReference type="EMBL" id="MEJ8662303.1"/>
    </source>
</evidence>
<sequence>MTGNFRLKIAMDERGFSQCELAKAVNAALREAGERDSVGERTVRTWLTGKSRWPHRAKREALEAVFRCTAEDLGFYPPDSPAPPPEDPDVIRRKFLASAGATAAAVAVPLIATRPAVGTSDVIKLRDRLDALTALDAERGGHAALERAAVAGAREAVELQKQSATGRIRQRLFSIAADFTAIAAWSCIDGRQLDQAGVHLDRAVSLAGLSQNSSALMQAWNLRALHARQRKEFGEAIAAAQAAQSTAITRRDPLYASLAHARIAIGHANIPGERRAALRSLGYAEEALSKADREQPRSPWIAFYGPAELYAITAIVRDQLGDPAEAEAASYKALAKLPEPYRRNRAHATTRLALTQLHQGDLEQACDTTAEVFAIMAGDPLPGRMRSLLGDFHRDLITRAPAATVAREWADRYRTQWSTS</sequence>
<name>A0ACC6QV70_9ACTN</name>